<keyword evidence="6" id="KW-1133">Transmembrane helix</keyword>
<dbReference type="EMBL" id="UAUE01000029">
    <property type="protein sequence ID" value="SPZ01888.1"/>
    <property type="molecule type" value="Genomic_DNA"/>
</dbReference>
<organism evidence="9 10">
    <name type="scientific">Proteus mirabilis</name>
    <dbReference type="NCBI Taxonomy" id="584"/>
    <lineage>
        <taxon>Bacteria</taxon>
        <taxon>Pseudomonadati</taxon>
        <taxon>Pseudomonadota</taxon>
        <taxon>Gammaproteobacteria</taxon>
        <taxon>Enterobacterales</taxon>
        <taxon>Morganellaceae</taxon>
        <taxon>Proteus</taxon>
    </lineage>
</organism>
<evidence type="ECO:0000256" key="5">
    <source>
        <dbReference type="ARBA" id="ARBA00022985"/>
    </source>
</evidence>
<keyword evidence="3 9" id="KW-0808">Transferase</keyword>
<reference evidence="9 10" key="1">
    <citation type="submission" date="2018-06" db="EMBL/GenBank/DDBJ databases">
        <authorList>
            <consortium name="Pathogen Informatics"/>
            <person name="Doyle S."/>
        </authorList>
    </citation>
    <scope>NUCLEOTIDE SEQUENCE [LARGE SCALE GENOMIC DNA]</scope>
    <source>
        <strain evidence="9 10">NCTC10975</strain>
    </source>
</reference>
<keyword evidence="4" id="KW-0812">Transmembrane</keyword>
<dbReference type="EC" id="2.4.2.53" evidence="9"/>
<keyword evidence="5" id="KW-0448">Lipopolysaccharide biosynthesis</keyword>
<evidence type="ECO:0000256" key="1">
    <source>
        <dbReference type="ARBA" id="ARBA00022475"/>
    </source>
</evidence>
<dbReference type="Pfam" id="PF00535">
    <property type="entry name" value="Glycos_transf_2"/>
    <property type="match status" value="1"/>
</dbReference>
<dbReference type="PANTHER" id="PTHR48090">
    <property type="entry name" value="UNDECAPRENYL-PHOSPHATE 4-DEOXY-4-FORMAMIDO-L-ARABINOSE TRANSFERASE-RELATED"/>
    <property type="match status" value="1"/>
</dbReference>
<feature type="domain" description="Glycosyltransferase 2-like" evidence="8">
    <location>
        <begin position="11"/>
        <end position="88"/>
    </location>
</feature>
<accession>A0A2X2C3P5</accession>
<dbReference type="InterPro" id="IPR029044">
    <property type="entry name" value="Nucleotide-diphossugar_trans"/>
</dbReference>
<evidence type="ECO:0000256" key="7">
    <source>
        <dbReference type="ARBA" id="ARBA00023136"/>
    </source>
</evidence>
<dbReference type="Proteomes" id="UP000251485">
    <property type="component" value="Unassembled WGS sequence"/>
</dbReference>
<protein>
    <submittedName>
        <fullName evidence="9">Undecaprenyl phosphate 4-deoxy-4-formamido-L-arabinose transferase</fullName>
        <ecNumber evidence="9">2.4.2.53</ecNumber>
    </submittedName>
</protein>
<sequence>MSTFEKINKVSVVIPVYNEEESLPQLLERTIKSCKQLEQEYELILVDDGSSDNSAKMLEEAANIEDNHVIAIILNRNYGQHSAIMAGF</sequence>
<dbReference type="SUPFAM" id="SSF53448">
    <property type="entry name" value="Nucleotide-diphospho-sugar transferases"/>
    <property type="match status" value="1"/>
</dbReference>
<dbReference type="InterPro" id="IPR050256">
    <property type="entry name" value="Glycosyltransferase_2"/>
</dbReference>
<evidence type="ECO:0000313" key="9">
    <source>
        <dbReference type="EMBL" id="SPZ01888.1"/>
    </source>
</evidence>
<name>A0A2X2C3P5_PROMI</name>
<dbReference type="PANTHER" id="PTHR48090:SF3">
    <property type="entry name" value="UNDECAPRENYL-PHOSPHATE 4-DEOXY-4-FORMAMIDO-L-ARABINOSE TRANSFERASE"/>
    <property type="match status" value="1"/>
</dbReference>
<evidence type="ECO:0000256" key="6">
    <source>
        <dbReference type="ARBA" id="ARBA00022989"/>
    </source>
</evidence>
<evidence type="ECO:0000259" key="8">
    <source>
        <dbReference type="Pfam" id="PF00535"/>
    </source>
</evidence>
<dbReference type="InterPro" id="IPR001173">
    <property type="entry name" value="Glyco_trans_2-like"/>
</dbReference>
<evidence type="ECO:0000313" key="10">
    <source>
        <dbReference type="Proteomes" id="UP000251485"/>
    </source>
</evidence>
<evidence type="ECO:0000256" key="2">
    <source>
        <dbReference type="ARBA" id="ARBA00022676"/>
    </source>
</evidence>
<keyword evidence="7" id="KW-0472">Membrane</keyword>
<proteinExistence type="predicted"/>
<keyword evidence="2 9" id="KW-0328">Glycosyltransferase</keyword>
<dbReference type="AlphaFoldDB" id="A0A2X2C3P5"/>
<keyword evidence="1" id="KW-1003">Cell membrane</keyword>
<dbReference type="GO" id="GO:0099621">
    <property type="term" value="F:undecaprenyl-phosphate 4-deoxy-4-formamido-L-arabinose transferase activity"/>
    <property type="evidence" value="ECO:0007669"/>
    <property type="project" value="UniProtKB-EC"/>
</dbReference>
<dbReference type="GO" id="GO:0009103">
    <property type="term" value="P:lipopolysaccharide biosynthetic process"/>
    <property type="evidence" value="ECO:0007669"/>
    <property type="project" value="UniProtKB-KW"/>
</dbReference>
<gene>
    <name evidence="9" type="primary">arnC_1</name>
    <name evidence="9" type="ORF">NCTC10975_04402</name>
</gene>
<dbReference type="Gene3D" id="3.90.550.10">
    <property type="entry name" value="Spore Coat Polysaccharide Biosynthesis Protein SpsA, Chain A"/>
    <property type="match status" value="1"/>
</dbReference>
<dbReference type="GO" id="GO:0005886">
    <property type="term" value="C:plasma membrane"/>
    <property type="evidence" value="ECO:0007669"/>
    <property type="project" value="TreeGrafter"/>
</dbReference>
<evidence type="ECO:0000256" key="4">
    <source>
        <dbReference type="ARBA" id="ARBA00022692"/>
    </source>
</evidence>
<evidence type="ECO:0000256" key="3">
    <source>
        <dbReference type="ARBA" id="ARBA00022679"/>
    </source>
</evidence>